<evidence type="ECO:0008006" key="4">
    <source>
        <dbReference type="Google" id="ProtNLM"/>
    </source>
</evidence>
<dbReference type="AlphaFoldDB" id="A0AAU9M1A1"/>
<feature type="compositionally biased region" description="Basic and acidic residues" evidence="1">
    <location>
        <begin position="101"/>
        <end position="149"/>
    </location>
</feature>
<comment type="caution">
    <text evidence="2">The sequence shown here is derived from an EMBL/GenBank/DDBJ whole genome shotgun (WGS) entry which is preliminary data.</text>
</comment>
<keyword evidence="3" id="KW-1185">Reference proteome</keyword>
<evidence type="ECO:0000256" key="1">
    <source>
        <dbReference type="SAM" id="MobiDB-lite"/>
    </source>
</evidence>
<reference evidence="2 3" key="1">
    <citation type="submission" date="2022-01" db="EMBL/GenBank/DDBJ databases">
        <authorList>
            <person name="Xiong W."/>
            <person name="Schranz E."/>
        </authorList>
    </citation>
    <scope>NUCLEOTIDE SEQUENCE [LARGE SCALE GENOMIC DNA]</scope>
</reference>
<gene>
    <name evidence="2" type="ORF">LVIROSA_LOCUS9005</name>
</gene>
<feature type="region of interest" description="Disordered" evidence="1">
    <location>
        <begin position="1"/>
        <end position="29"/>
    </location>
</feature>
<protein>
    <recommendedName>
        <fullName evidence="4">Reverse transcriptase domain-containing protein</fullName>
    </recommendedName>
</protein>
<evidence type="ECO:0000313" key="3">
    <source>
        <dbReference type="Proteomes" id="UP001157418"/>
    </source>
</evidence>
<dbReference type="EMBL" id="CAKMRJ010001112">
    <property type="protein sequence ID" value="CAH1421614.1"/>
    <property type="molecule type" value="Genomic_DNA"/>
</dbReference>
<evidence type="ECO:0000313" key="2">
    <source>
        <dbReference type="EMBL" id="CAH1421614.1"/>
    </source>
</evidence>
<organism evidence="2 3">
    <name type="scientific">Lactuca virosa</name>
    <dbReference type="NCBI Taxonomy" id="75947"/>
    <lineage>
        <taxon>Eukaryota</taxon>
        <taxon>Viridiplantae</taxon>
        <taxon>Streptophyta</taxon>
        <taxon>Embryophyta</taxon>
        <taxon>Tracheophyta</taxon>
        <taxon>Spermatophyta</taxon>
        <taxon>Magnoliopsida</taxon>
        <taxon>eudicotyledons</taxon>
        <taxon>Gunneridae</taxon>
        <taxon>Pentapetalae</taxon>
        <taxon>asterids</taxon>
        <taxon>campanulids</taxon>
        <taxon>Asterales</taxon>
        <taxon>Asteraceae</taxon>
        <taxon>Cichorioideae</taxon>
        <taxon>Cichorieae</taxon>
        <taxon>Lactucinae</taxon>
        <taxon>Lactuca</taxon>
    </lineage>
</organism>
<name>A0AAU9M1A1_9ASTR</name>
<feature type="region of interest" description="Disordered" evidence="1">
    <location>
        <begin position="93"/>
        <end position="159"/>
    </location>
</feature>
<dbReference type="Proteomes" id="UP001157418">
    <property type="component" value="Unassembled WGS sequence"/>
</dbReference>
<accession>A0AAU9M1A1</accession>
<feature type="compositionally biased region" description="Gly residues" evidence="1">
    <location>
        <begin position="1"/>
        <end position="14"/>
    </location>
</feature>
<sequence length="245" mass="27258">MEGGPDGTSSGGIRGTSQQIAGASTPVVGASPVARIPKLKGPEATPQVATVVRHQNVVIRKIISDDGTDLQGKTIEEMELKEFEAFKSFRAMRKLQSQRQPQKEKEWDRVSVHTDQTEYSDEQGKESTLHEKRSSMKERDAGRPSNAKDTHKRQEKYPKVAEAKQYNQAFKNQTFRSPFTDDINEISIPKGLKGPRVPPYDGTGDPDDHVSNFQLVIKMLPMDLKLSSLNLAGTLYGSARYWLAS</sequence>
<proteinExistence type="predicted"/>